<keyword evidence="5" id="KW-1185">Reference proteome</keyword>
<feature type="domain" description="GGDEF" evidence="3">
    <location>
        <begin position="565"/>
        <end position="755"/>
    </location>
</feature>
<accession>A0AAE3VF96</accession>
<dbReference type="InterPro" id="IPR000160">
    <property type="entry name" value="GGDEF_dom"/>
</dbReference>
<keyword evidence="2" id="KW-0051">Antiviral defense</keyword>
<dbReference type="Pfam" id="PF22335">
    <property type="entry name" value="Cas10-Cmr2_palm2"/>
    <property type="match status" value="1"/>
</dbReference>
<dbReference type="NCBIfam" id="TIGR02577">
    <property type="entry name" value="cas_TM1794_Cmr2"/>
    <property type="match status" value="2"/>
</dbReference>
<evidence type="ECO:0000313" key="5">
    <source>
        <dbReference type="Proteomes" id="UP001238163"/>
    </source>
</evidence>
<dbReference type="Gene3D" id="3.30.70.2220">
    <property type="entry name" value="CRISPR-Cas system, Cmr2 subunit, D1 domain, cysteine cluster"/>
    <property type="match status" value="1"/>
</dbReference>
<dbReference type="Pfam" id="PF12469">
    <property type="entry name" value="Cmr2_N"/>
    <property type="match status" value="1"/>
</dbReference>
<proteinExistence type="predicted"/>
<dbReference type="InterPro" id="IPR013407">
    <property type="entry name" value="CRISPR-assoc_prot_Cmr2"/>
</dbReference>
<dbReference type="Proteomes" id="UP001238163">
    <property type="component" value="Unassembled WGS sequence"/>
</dbReference>
<comment type="caution">
    <text evidence="4">The sequence shown here is derived from an EMBL/GenBank/DDBJ whole genome shotgun (WGS) entry which is preliminary data.</text>
</comment>
<evidence type="ECO:0000313" key="4">
    <source>
        <dbReference type="EMBL" id="MDQ0289439.1"/>
    </source>
</evidence>
<dbReference type="Gene3D" id="3.30.70.270">
    <property type="match status" value="1"/>
</dbReference>
<keyword evidence="1" id="KW-0547">Nucleotide-binding</keyword>
<dbReference type="RefSeq" id="WP_307260864.1">
    <property type="nucleotide sequence ID" value="NZ_JAUSVL010000001.1"/>
</dbReference>
<dbReference type="InterPro" id="IPR054767">
    <property type="entry name" value="Cas10-Cmr2_palm2"/>
</dbReference>
<evidence type="ECO:0000256" key="2">
    <source>
        <dbReference type="ARBA" id="ARBA00023118"/>
    </source>
</evidence>
<dbReference type="EMBL" id="JAUSVL010000001">
    <property type="protein sequence ID" value="MDQ0289439.1"/>
    <property type="molecule type" value="Genomic_DNA"/>
</dbReference>
<dbReference type="GO" id="GO:0051607">
    <property type="term" value="P:defense response to virus"/>
    <property type="evidence" value="ECO:0007669"/>
    <property type="project" value="UniProtKB-KW"/>
</dbReference>
<dbReference type="AlphaFoldDB" id="A0AAE3VF96"/>
<dbReference type="GO" id="GO:0000166">
    <property type="term" value="F:nucleotide binding"/>
    <property type="evidence" value="ECO:0007669"/>
    <property type="project" value="UniProtKB-KW"/>
</dbReference>
<evidence type="ECO:0000259" key="3">
    <source>
        <dbReference type="PROSITE" id="PS50887"/>
    </source>
</evidence>
<sequence length="913" mass="101658">MTSSWQTKLAALLHDPPDKCLAIHDHEESARRFQVGAGLVEPDMFEQHVVKAADHFAAAADRFAFAKGKCATIFRASESGKVIHPLSSTPYELPVGKLLNQAGLVHDILQGAIGGIDTDDPHKAFFLYWRRWLENAATAGQDFDLALLPADTRIPDHSIWIHNSATSALAGCAVDSVLRPAMLLFQLGPVQDFIAQARSTRDLWSGSYLLSWLMGHAMKAVSDAVGPDAMIFPNLRGNGIFDALHRESMYAVTFNSGDKKQSLWERILHEKNDAVRSGMTAAASPAARWLTTPTLPNRFLALVPADRAEDLAQAAEKALRDELKRIGDAVWAWIDREAQAAGCTGLEQWRKRWHAQIEAFPQITWAVQPWLEREECLKHFAKLPVNQRQKPAKETHGADHTPLDLLNTVLALAEQWLPQADRDERYYTDKELKDRLNNPGILWSAHYALVDAKLAARRNTRDFAAWNDPCPTSSIKDSLSGKEEVIGDEKFWDYLREHYGKDNGNLFTTAGHSYGAMNLIKRLWCRDNIVPYLRDALGLDSGDFQDVLKFDSVEDIAKGNQRHGKYVAVLAMDGDEMGKWVSGMNTPAFLDQLSEPARRYLEPLLQAHHCAELRRLLTPSYHLQFSEALANFATWIARPVVEAHDGQLIYAGGDDVLAMLPADRALACAKALRELFRGKCPEEPSNYPLNVEPEGMVHGAAGYPLQMPGERAEVSIGIAIGHFQAPLQMLVREAQAAEHRAKHHYGRAAVAFSLYKRSGEIIQWGCKWTSAALPLMTRLEQLSARDDKNGNGSAAGQLSERFPYALAALLAPYRLDKDKNLTIDRDTLCEIVMKEVDHVLSRQGADLRPEDKMALRQDMNDWLDECAETKPVQAADQKPATAASAGASLKHLGDFIQPFMTETFINRGTRGDE</sequence>
<name>A0AAE3VF96_9BACT</name>
<protein>
    <recommendedName>
        <fullName evidence="3">GGDEF domain-containing protein</fullName>
    </recommendedName>
</protein>
<evidence type="ECO:0000256" key="1">
    <source>
        <dbReference type="ARBA" id="ARBA00022741"/>
    </source>
</evidence>
<dbReference type="InterPro" id="IPR043128">
    <property type="entry name" value="Rev_trsase/Diguanyl_cyclase"/>
</dbReference>
<dbReference type="PROSITE" id="PS50887">
    <property type="entry name" value="GGDEF"/>
    <property type="match status" value="1"/>
</dbReference>
<dbReference type="InterPro" id="IPR038242">
    <property type="entry name" value="Cmr2_N"/>
</dbReference>
<gene>
    <name evidence="4" type="ORF">J3R75_001546</name>
</gene>
<dbReference type="InterPro" id="IPR024615">
    <property type="entry name" value="CRISPR-assoc_Cmr2_N"/>
</dbReference>
<dbReference type="CDD" id="cd09679">
    <property type="entry name" value="Cas10_III"/>
    <property type="match status" value="1"/>
</dbReference>
<reference evidence="4" key="1">
    <citation type="submission" date="2023-07" db="EMBL/GenBank/DDBJ databases">
        <title>Genomic Encyclopedia of Type Strains, Phase IV (KMG-IV): sequencing the most valuable type-strain genomes for metagenomic binning, comparative biology and taxonomic classification.</title>
        <authorList>
            <person name="Goeker M."/>
        </authorList>
    </citation>
    <scope>NUCLEOTIDE SEQUENCE</scope>
    <source>
        <strain evidence="4">DSM 24202</strain>
    </source>
</reference>
<organism evidence="4 5">
    <name type="scientific">Oligosphaera ethanolica</name>
    <dbReference type="NCBI Taxonomy" id="760260"/>
    <lineage>
        <taxon>Bacteria</taxon>
        <taxon>Pseudomonadati</taxon>
        <taxon>Lentisphaerota</taxon>
        <taxon>Oligosphaeria</taxon>
        <taxon>Oligosphaerales</taxon>
        <taxon>Oligosphaeraceae</taxon>
        <taxon>Oligosphaera</taxon>
    </lineage>
</organism>